<protein>
    <recommendedName>
        <fullName evidence="3">Trypsin-like peptidase domain-containing protein</fullName>
    </recommendedName>
</protein>
<gene>
    <name evidence="1" type="ORF">OIN59_21280</name>
</gene>
<sequence>MARSAASKLLERRSAARDQTLIDDARTHYQQLDSGEQFALALQLAACRRAEMTQRYRSVVHVVGGVRRRTMADGDRLQRSEPCVVFVVRRKQAEEDLGPSQCLPRELLTPAMVGGRLLICAVPTDVQQESRFLDARAQAATAIHSVSTKGVADWGALACVVQGDDGDAFAIAPAHVLSPYPPLNGRGIAEENAKQFRVVRAEIPTDTVPCLEGTVHGGRLAPYPATSFDVQFAKVTDLQRVSEAFSGIRWSVQHPFAVDLPDLFALMQNGVLLEIMVPSNHKDRLSDAEPVVLFADVSTYCENCPLTYVFESPGKSKLVLHSVLELQLELGHATLGGDSGSPVVVPVNDGYVFVGMHIAGNIEACTAWVIPAWELFDPARYASVDGSMPSGAISLFNP</sequence>
<dbReference type="Proteomes" id="UP001148932">
    <property type="component" value="Unassembled WGS sequence"/>
</dbReference>
<name>A0ABT5S216_9BURK</name>
<reference evidence="1" key="1">
    <citation type="submission" date="2022-10" db="EMBL/GenBank/DDBJ databases">
        <title>Description of microaerobic benzene degrading bacteria.</title>
        <authorList>
            <person name="Bedics A."/>
            <person name="Tancsics A."/>
            <person name="Banerjee S."/>
        </authorList>
    </citation>
    <scope>NUCLEOTIDE SEQUENCE</scope>
    <source>
        <strain evidence="1">D2M1</strain>
    </source>
</reference>
<organism evidence="1 2">
    <name type="scientific">Acidovorax benzenivorans</name>
    <dbReference type="NCBI Taxonomy" id="2987520"/>
    <lineage>
        <taxon>Bacteria</taxon>
        <taxon>Pseudomonadati</taxon>
        <taxon>Pseudomonadota</taxon>
        <taxon>Betaproteobacteria</taxon>
        <taxon>Burkholderiales</taxon>
        <taxon>Comamonadaceae</taxon>
        <taxon>Acidovorax</taxon>
    </lineage>
</organism>
<evidence type="ECO:0008006" key="3">
    <source>
        <dbReference type="Google" id="ProtNLM"/>
    </source>
</evidence>
<accession>A0ABT5S216</accession>
<dbReference type="SUPFAM" id="SSF50494">
    <property type="entry name" value="Trypsin-like serine proteases"/>
    <property type="match status" value="1"/>
</dbReference>
<proteinExistence type="predicted"/>
<evidence type="ECO:0000313" key="2">
    <source>
        <dbReference type="Proteomes" id="UP001148932"/>
    </source>
</evidence>
<comment type="caution">
    <text evidence="1">The sequence shown here is derived from an EMBL/GenBank/DDBJ whole genome shotgun (WGS) entry which is preliminary data.</text>
</comment>
<dbReference type="EMBL" id="JAPCKI010000017">
    <property type="protein sequence ID" value="MDD2179979.1"/>
    <property type="molecule type" value="Genomic_DNA"/>
</dbReference>
<dbReference type="RefSeq" id="WP_274113619.1">
    <property type="nucleotide sequence ID" value="NZ_JAPCKI010000017.1"/>
</dbReference>
<keyword evidence="2" id="KW-1185">Reference proteome</keyword>
<dbReference type="InterPro" id="IPR009003">
    <property type="entry name" value="Peptidase_S1_PA"/>
</dbReference>
<evidence type="ECO:0000313" key="1">
    <source>
        <dbReference type="EMBL" id="MDD2179979.1"/>
    </source>
</evidence>